<reference evidence="3" key="1">
    <citation type="submission" date="2016-10" db="EMBL/GenBank/DDBJ databases">
        <authorList>
            <person name="Varghese N."/>
            <person name="Submissions S."/>
        </authorList>
    </citation>
    <scope>NUCLEOTIDE SEQUENCE [LARGE SCALE GENOMIC DNA]</scope>
    <source>
        <strain evidence="3">CGMCC 1.9108</strain>
    </source>
</reference>
<keyword evidence="3" id="KW-1185">Reference proteome</keyword>
<dbReference type="STRING" id="639004.SAMN04488239_10916"/>
<accession>A0A1G6W9F5</accession>
<dbReference type="RefSeq" id="WP_143028559.1">
    <property type="nucleotide sequence ID" value="NZ_FMZV01000009.1"/>
</dbReference>
<dbReference type="Pfam" id="PF08808">
    <property type="entry name" value="RES"/>
    <property type="match status" value="1"/>
</dbReference>
<dbReference type="InterPro" id="IPR014914">
    <property type="entry name" value="RES_dom"/>
</dbReference>
<sequence length="248" mass="28060">MPNVAADLPLRDINDDFFLLIPSRFPPVELFDRLSVTSTQEVADIESLTNPRLRAKERLSHRPDGYVDDQSPKLQNWNLAPFTYPNPEGTTLFPSSLRCLEMSGDIQTALAVAVAKREAFLGRTHEDAIGLDMRMLKRKVLGRFIDARGLTLAQAELNYRELGQQILSLEEEIRFDGVLFHSNERPSGTRVVVLNGDVLDRAIQCEHYRFHWDGSRISRIYNFDSSLPTAKNSIDPSALVGEENLFSD</sequence>
<protein>
    <recommendedName>
        <fullName evidence="1">RES domain-containing protein</fullName>
    </recommendedName>
</protein>
<dbReference type="EMBL" id="FMZV01000009">
    <property type="protein sequence ID" value="SDD62333.1"/>
    <property type="molecule type" value="Genomic_DNA"/>
</dbReference>
<organism evidence="2 3">
    <name type="scientific">Ruegeria marina</name>
    <dbReference type="NCBI Taxonomy" id="639004"/>
    <lineage>
        <taxon>Bacteria</taxon>
        <taxon>Pseudomonadati</taxon>
        <taxon>Pseudomonadota</taxon>
        <taxon>Alphaproteobacteria</taxon>
        <taxon>Rhodobacterales</taxon>
        <taxon>Roseobacteraceae</taxon>
        <taxon>Ruegeria</taxon>
    </lineage>
</organism>
<proteinExistence type="predicted"/>
<gene>
    <name evidence="2" type="ORF">SAMN04488239_10916</name>
</gene>
<dbReference type="AlphaFoldDB" id="A0A1G6W9F5"/>
<evidence type="ECO:0000313" key="2">
    <source>
        <dbReference type="EMBL" id="SDD62333.1"/>
    </source>
</evidence>
<name>A0A1G6W9F5_9RHOB</name>
<evidence type="ECO:0000259" key="1">
    <source>
        <dbReference type="Pfam" id="PF08808"/>
    </source>
</evidence>
<feature type="domain" description="RES" evidence="1">
    <location>
        <begin position="78"/>
        <end position="213"/>
    </location>
</feature>
<evidence type="ECO:0000313" key="3">
    <source>
        <dbReference type="Proteomes" id="UP000199628"/>
    </source>
</evidence>
<dbReference type="OrthoDB" id="9795903at2"/>
<dbReference type="Proteomes" id="UP000199628">
    <property type="component" value="Unassembled WGS sequence"/>
</dbReference>